<gene>
    <name evidence="2" type="ORF">D9756_008742</name>
</gene>
<reference evidence="2 3" key="1">
    <citation type="journal article" date="2020" name="ISME J.">
        <title>Uncovering the hidden diversity of litter-decomposition mechanisms in mushroom-forming fungi.</title>
        <authorList>
            <person name="Floudas D."/>
            <person name="Bentzer J."/>
            <person name="Ahren D."/>
            <person name="Johansson T."/>
            <person name="Persson P."/>
            <person name="Tunlid A."/>
        </authorList>
    </citation>
    <scope>NUCLEOTIDE SEQUENCE [LARGE SCALE GENOMIC DNA]</scope>
    <source>
        <strain evidence="2 3">CBS 146.42</strain>
    </source>
</reference>
<dbReference type="InterPro" id="IPR011009">
    <property type="entry name" value="Kinase-like_dom_sf"/>
</dbReference>
<name>A0A8H5CZ38_9AGAR</name>
<evidence type="ECO:0000313" key="3">
    <source>
        <dbReference type="Proteomes" id="UP000559027"/>
    </source>
</evidence>
<keyword evidence="3" id="KW-1185">Reference proteome</keyword>
<evidence type="ECO:0000259" key="1">
    <source>
        <dbReference type="Pfam" id="PF01636"/>
    </source>
</evidence>
<dbReference type="OrthoDB" id="2906425at2759"/>
<dbReference type="PANTHER" id="PTHR21310">
    <property type="entry name" value="AMINOGLYCOSIDE PHOSPHOTRANSFERASE-RELATED-RELATED"/>
    <property type="match status" value="1"/>
</dbReference>
<comment type="caution">
    <text evidence="2">The sequence shown here is derived from an EMBL/GenBank/DDBJ whole genome shotgun (WGS) entry which is preliminary data.</text>
</comment>
<dbReference type="Gene3D" id="3.90.1200.10">
    <property type="match status" value="1"/>
</dbReference>
<feature type="domain" description="Aminoglycoside phosphotransferase" evidence="1">
    <location>
        <begin position="132"/>
        <end position="176"/>
    </location>
</feature>
<accession>A0A8H5CZ38</accession>
<dbReference type="Proteomes" id="UP000559027">
    <property type="component" value="Unassembled WGS sequence"/>
</dbReference>
<sequence>MGLSVPRILCYGSSQATFFEQPVDFGTILMTKLPGKTLDQIHESFSIEELAVIRSEISEQLNKMRAFTSPFGGAVCGPHGGSVRSLVIPLSYCDRSEDVDSFYDNHIFSFAIQATPVMKKMLFNVQKLKSFGHRIVFAHGDLQPHNIMVEDGHVTGIIDWEFGAWLPEYWDYVNPLTRMDDNWRHDIMWKIPGHERYLEERDLWTQLMFLIEETL</sequence>
<evidence type="ECO:0000313" key="2">
    <source>
        <dbReference type="EMBL" id="KAF5350565.1"/>
    </source>
</evidence>
<dbReference type="AlphaFoldDB" id="A0A8H5CZ38"/>
<dbReference type="EMBL" id="JAACJO010000014">
    <property type="protein sequence ID" value="KAF5350565.1"/>
    <property type="molecule type" value="Genomic_DNA"/>
</dbReference>
<dbReference type="SUPFAM" id="SSF56112">
    <property type="entry name" value="Protein kinase-like (PK-like)"/>
    <property type="match status" value="1"/>
</dbReference>
<dbReference type="InterPro" id="IPR051678">
    <property type="entry name" value="AGP_Transferase"/>
</dbReference>
<dbReference type="Pfam" id="PF01636">
    <property type="entry name" value="APH"/>
    <property type="match status" value="1"/>
</dbReference>
<proteinExistence type="predicted"/>
<dbReference type="InterPro" id="IPR002575">
    <property type="entry name" value="Aminoglycoside_PTrfase"/>
</dbReference>
<organism evidence="2 3">
    <name type="scientific">Leucocoprinus leucothites</name>
    <dbReference type="NCBI Taxonomy" id="201217"/>
    <lineage>
        <taxon>Eukaryota</taxon>
        <taxon>Fungi</taxon>
        <taxon>Dikarya</taxon>
        <taxon>Basidiomycota</taxon>
        <taxon>Agaricomycotina</taxon>
        <taxon>Agaricomycetes</taxon>
        <taxon>Agaricomycetidae</taxon>
        <taxon>Agaricales</taxon>
        <taxon>Agaricineae</taxon>
        <taxon>Agaricaceae</taxon>
        <taxon>Leucocoprinus</taxon>
    </lineage>
</organism>
<protein>
    <recommendedName>
        <fullName evidence="1">Aminoglycoside phosphotransferase domain-containing protein</fullName>
    </recommendedName>
</protein>
<dbReference type="PANTHER" id="PTHR21310:SF55">
    <property type="entry name" value="AMINOGLYCOSIDE PHOSPHOTRANSFERASE DOMAIN-CONTAINING PROTEIN"/>
    <property type="match status" value="1"/>
</dbReference>